<proteinExistence type="predicted"/>
<feature type="transmembrane region" description="Helical" evidence="1">
    <location>
        <begin position="634"/>
        <end position="653"/>
    </location>
</feature>
<sequence>MKKIFLIFSSAVVMLLLTFSLIQNKDIIAFQNYAGIDVLGQEANKAPIHRDKFNLEMNKFTKENNIVLAQRIVEPNKAGKTEFKYAIFGEGNLPKGLEKASTNTLKFSDITGSYLVVKGQVDPNILKSKFADLGYTAFPAVKTPLIRSLQMLLNATSVLCIFIFLLTFAGLSLIYRIKDLRFAGIRLISGESLAAVTLRPVKSDLTAIGIINLITWFIGLCILLFKKAFYLRTITVLSIGILIYIFVLLCISLILSIVYLFSLKKSTLMSLIKGKLPLKKIISIMLIAQFLSILTVGFTVKQFTGFYSIYQEMNLAKDKWQKASDRFIPNYSMTASATNRKEDDRRNKIEYNLVKDSIENHDALLCQNNLDRYLGQKELDGVKATDYLPEGNTIYVTPNYLSEQNVEISSKLKKRLQNLKPGEFGLLLPEKLKTQESKITKRFINLFNLDLKDTKFSNTSYSAIKGYLSNNQQRFLYNGSSLSNTETQFLKDPIIVVRTPTSTRSTPATNSYWSAALSKEISFKGYDSTIKILKDHKAYQWFSVVTNGNLNYLNSVNKFRTQLISLLIGSLMSVVTSIFMFAMNLLYFEEFRKEIFIKRLSGMTFTEIHFNYLLAQLTVLLVAAIGGFLLTKDLIIIVGTTILFIAMGSMMIYRQIKTEDTVAVTVMKGK</sequence>
<name>A0AAU9DUJ1_9LACO</name>
<dbReference type="RefSeq" id="WP_317634960.1">
    <property type="nucleotide sequence ID" value="NZ_AP026802.1"/>
</dbReference>
<feature type="transmembrane region" description="Helical" evidence="1">
    <location>
        <begin position="151"/>
        <end position="175"/>
    </location>
</feature>
<evidence type="ECO:0008006" key="4">
    <source>
        <dbReference type="Google" id="ProtNLM"/>
    </source>
</evidence>
<feature type="transmembrane region" description="Helical" evidence="1">
    <location>
        <begin position="205"/>
        <end position="225"/>
    </location>
</feature>
<dbReference type="AlphaFoldDB" id="A0AAU9DUJ1"/>
<feature type="transmembrane region" description="Helical" evidence="1">
    <location>
        <begin position="237"/>
        <end position="261"/>
    </location>
</feature>
<keyword evidence="1" id="KW-0812">Transmembrane</keyword>
<dbReference type="Pfam" id="PF07242">
    <property type="entry name" value="DUF1430"/>
    <property type="match status" value="1"/>
</dbReference>
<gene>
    <name evidence="2" type="ORF">XA3_15940</name>
</gene>
<dbReference type="InterPro" id="IPR006541">
    <property type="entry name" value="Bacteriocin_ass"/>
</dbReference>
<reference evidence="2 3" key="1">
    <citation type="journal article" date="2023" name="Microbiol. Spectr.">
        <title>Symbiosis of Carpenter Bees with Uncharacterized Lactic Acid Bacteria Showing NAD Auxotrophy.</title>
        <authorList>
            <person name="Kawasaki S."/>
            <person name="Ozawa K."/>
            <person name="Mori T."/>
            <person name="Yamamoto A."/>
            <person name="Ito M."/>
            <person name="Ohkuma M."/>
            <person name="Sakamoto M."/>
            <person name="Matsutani M."/>
        </authorList>
    </citation>
    <scope>NUCLEOTIDE SEQUENCE [LARGE SCALE GENOMIC DNA]</scope>
    <source>
        <strain evidence="2 3">XA3</strain>
    </source>
</reference>
<keyword evidence="1" id="KW-0472">Membrane</keyword>
<dbReference type="Proteomes" id="UP001321861">
    <property type="component" value="Chromosome"/>
</dbReference>
<accession>A0AAU9DUJ1</accession>
<evidence type="ECO:0000256" key="1">
    <source>
        <dbReference type="SAM" id="Phobius"/>
    </source>
</evidence>
<feature type="transmembrane region" description="Helical" evidence="1">
    <location>
        <begin position="563"/>
        <end position="588"/>
    </location>
</feature>
<evidence type="ECO:0000313" key="2">
    <source>
        <dbReference type="EMBL" id="BDR59153.1"/>
    </source>
</evidence>
<dbReference type="NCBIfam" id="TIGR01654">
    <property type="entry name" value="bact_immun_7tm"/>
    <property type="match status" value="1"/>
</dbReference>
<protein>
    <recommendedName>
        <fullName evidence="4">Bacteriocin-associated integral membrane protein</fullName>
    </recommendedName>
</protein>
<dbReference type="KEGG" id="xap:XA3_15940"/>
<dbReference type="EMBL" id="AP026802">
    <property type="protein sequence ID" value="BDR59153.1"/>
    <property type="molecule type" value="Genomic_DNA"/>
</dbReference>
<evidence type="ECO:0000313" key="3">
    <source>
        <dbReference type="Proteomes" id="UP001321861"/>
    </source>
</evidence>
<feature type="transmembrane region" description="Helical" evidence="1">
    <location>
        <begin position="281"/>
        <end position="300"/>
    </location>
</feature>
<keyword evidence="1" id="KW-1133">Transmembrane helix</keyword>
<keyword evidence="3" id="KW-1185">Reference proteome</keyword>
<organism evidence="2 3">
    <name type="scientific">Xylocopilactobacillus apicola</name>
    <dbReference type="NCBI Taxonomy" id="2932184"/>
    <lineage>
        <taxon>Bacteria</taxon>
        <taxon>Bacillati</taxon>
        <taxon>Bacillota</taxon>
        <taxon>Bacilli</taxon>
        <taxon>Lactobacillales</taxon>
        <taxon>Lactobacillaceae</taxon>
        <taxon>Xylocopilactobacillus</taxon>
    </lineage>
</organism>
<feature type="transmembrane region" description="Helical" evidence="1">
    <location>
        <begin position="609"/>
        <end position="628"/>
    </location>
</feature>